<proteinExistence type="predicted"/>
<dbReference type="Gene3D" id="3.10.350.10">
    <property type="entry name" value="LysM domain"/>
    <property type="match status" value="1"/>
</dbReference>
<dbReference type="Proteomes" id="UP000435649">
    <property type="component" value="Unassembled WGS sequence"/>
</dbReference>
<reference evidence="4 5" key="1">
    <citation type="submission" date="2019-08" db="EMBL/GenBank/DDBJ databases">
        <title>In-depth cultivation of the pig gut microbiome towards novel bacterial diversity and tailored functional studies.</title>
        <authorList>
            <person name="Wylensek D."/>
            <person name="Hitch T.C.A."/>
            <person name="Clavel T."/>
        </authorList>
    </citation>
    <scope>NUCLEOTIDE SEQUENCE [LARGE SCALE GENOMIC DNA]</scope>
    <source>
        <strain evidence="4 5">BBE-744-WT-12</strain>
    </source>
</reference>
<protein>
    <submittedName>
        <fullName evidence="4">LysM peptidoglycan-binding domain-containing protein</fullName>
    </submittedName>
</protein>
<evidence type="ECO:0000256" key="1">
    <source>
        <dbReference type="SAM" id="Coils"/>
    </source>
</evidence>
<keyword evidence="1" id="KW-0175">Coiled coil</keyword>
<dbReference type="InterPro" id="IPR011990">
    <property type="entry name" value="TPR-like_helical_dom_sf"/>
</dbReference>
<comment type="caution">
    <text evidence="4">The sequence shown here is derived from an EMBL/GenBank/DDBJ whole genome shotgun (WGS) entry which is preliminary data.</text>
</comment>
<dbReference type="PROSITE" id="PS51782">
    <property type="entry name" value="LYSM"/>
    <property type="match status" value="1"/>
</dbReference>
<feature type="region of interest" description="Disordered" evidence="2">
    <location>
        <begin position="169"/>
        <end position="191"/>
    </location>
</feature>
<dbReference type="AlphaFoldDB" id="A0A844G2Z3"/>
<name>A0A844G2Z3_9BACT</name>
<evidence type="ECO:0000313" key="5">
    <source>
        <dbReference type="Proteomes" id="UP000435649"/>
    </source>
</evidence>
<sequence length="233" mass="25779">MDEVNMKTTVLPLLLPLLIFAGLFPAGCSPSEPEKHPLYLKAAQLRSEGNPVEAEGYLRRYLERVPDSAPGHLALASLYDETLGNPTSALYHYEEYLRLVPEDAADRATVEHYRQLVRAKLLKELSGEPLPVVPVAVLAAENRQLRRTNDQLKRYIQNQNRKIAELLNGAPASVPSPSVSSGPRTYTVRQGDTPGKIAQRFYGTASKYPKIMEANHLTGSGNLRVGQQLIIPE</sequence>
<feature type="domain" description="LysM" evidence="3">
    <location>
        <begin position="184"/>
        <end position="231"/>
    </location>
</feature>
<feature type="coiled-coil region" evidence="1">
    <location>
        <begin position="138"/>
        <end position="169"/>
    </location>
</feature>
<accession>A0A844G2Z3</accession>
<organism evidence="4 5">
    <name type="scientific">Victivallis lenta</name>
    <dbReference type="NCBI Taxonomy" id="2606640"/>
    <lineage>
        <taxon>Bacteria</taxon>
        <taxon>Pseudomonadati</taxon>
        <taxon>Lentisphaerota</taxon>
        <taxon>Lentisphaeria</taxon>
        <taxon>Victivallales</taxon>
        <taxon>Victivallaceae</taxon>
        <taxon>Victivallis</taxon>
    </lineage>
</organism>
<dbReference type="SMART" id="SM00257">
    <property type="entry name" value="LysM"/>
    <property type="match status" value="1"/>
</dbReference>
<dbReference type="CDD" id="cd00118">
    <property type="entry name" value="LysM"/>
    <property type="match status" value="1"/>
</dbReference>
<dbReference type="SUPFAM" id="SSF48452">
    <property type="entry name" value="TPR-like"/>
    <property type="match status" value="1"/>
</dbReference>
<evidence type="ECO:0000313" key="4">
    <source>
        <dbReference type="EMBL" id="MST97265.1"/>
    </source>
</evidence>
<evidence type="ECO:0000259" key="3">
    <source>
        <dbReference type="PROSITE" id="PS51782"/>
    </source>
</evidence>
<keyword evidence="5" id="KW-1185">Reference proteome</keyword>
<dbReference type="EMBL" id="VUNS01000008">
    <property type="protein sequence ID" value="MST97265.1"/>
    <property type="molecule type" value="Genomic_DNA"/>
</dbReference>
<dbReference type="InterPro" id="IPR018392">
    <property type="entry name" value="LysM"/>
</dbReference>
<dbReference type="Pfam" id="PF01476">
    <property type="entry name" value="LysM"/>
    <property type="match status" value="1"/>
</dbReference>
<dbReference type="InterPro" id="IPR036779">
    <property type="entry name" value="LysM_dom_sf"/>
</dbReference>
<dbReference type="Gene3D" id="1.25.40.10">
    <property type="entry name" value="Tetratricopeptide repeat domain"/>
    <property type="match status" value="1"/>
</dbReference>
<gene>
    <name evidence="4" type="ORF">FYJ85_09450</name>
</gene>
<feature type="compositionally biased region" description="Low complexity" evidence="2">
    <location>
        <begin position="169"/>
        <end position="183"/>
    </location>
</feature>
<evidence type="ECO:0000256" key="2">
    <source>
        <dbReference type="SAM" id="MobiDB-lite"/>
    </source>
</evidence>
<dbReference type="SUPFAM" id="SSF54106">
    <property type="entry name" value="LysM domain"/>
    <property type="match status" value="1"/>
</dbReference>